<name>A0ABQ2VIC0_9PSEU</name>
<dbReference type="Proteomes" id="UP000649573">
    <property type="component" value="Unassembled WGS sequence"/>
</dbReference>
<comment type="caution">
    <text evidence="2">The sequence shown here is derived from an EMBL/GenBank/DDBJ whole genome shotgun (WGS) entry which is preliminary data.</text>
</comment>
<evidence type="ECO:0000313" key="3">
    <source>
        <dbReference type="Proteomes" id="UP000649573"/>
    </source>
</evidence>
<dbReference type="RefSeq" id="WP_189260117.1">
    <property type="nucleotide sequence ID" value="NZ_BMRE01000128.1"/>
</dbReference>
<feature type="compositionally biased region" description="Polar residues" evidence="1">
    <location>
        <begin position="281"/>
        <end position="301"/>
    </location>
</feature>
<reference evidence="3" key="1">
    <citation type="journal article" date="2019" name="Int. J. Syst. Evol. Microbiol.">
        <title>The Global Catalogue of Microorganisms (GCM) 10K type strain sequencing project: providing services to taxonomists for standard genome sequencing and annotation.</title>
        <authorList>
            <consortium name="The Broad Institute Genomics Platform"/>
            <consortium name="The Broad Institute Genome Sequencing Center for Infectious Disease"/>
            <person name="Wu L."/>
            <person name="Ma J."/>
        </authorList>
    </citation>
    <scope>NUCLEOTIDE SEQUENCE [LARGE SCALE GENOMIC DNA]</scope>
    <source>
        <strain evidence="3">JCM 3296</strain>
    </source>
</reference>
<organism evidence="2 3">
    <name type="scientific">Lentzea flava</name>
    <dbReference type="NCBI Taxonomy" id="103732"/>
    <lineage>
        <taxon>Bacteria</taxon>
        <taxon>Bacillati</taxon>
        <taxon>Actinomycetota</taxon>
        <taxon>Actinomycetes</taxon>
        <taxon>Pseudonocardiales</taxon>
        <taxon>Pseudonocardiaceae</taxon>
        <taxon>Lentzea</taxon>
    </lineage>
</organism>
<evidence type="ECO:0008006" key="4">
    <source>
        <dbReference type="Google" id="ProtNLM"/>
    </source>
</evidence>
<feature type="compositionally biased region" description="Basic and acidic residues" evidence="1">
    <location>
        <begin position="213"/>
        <end position="223"/>
    </location>
</feature>
<dbReference type="EMBL" id="BMRE01000128">
    <property type="protein sequence ID" value="GGU88089.1"/>
    <property type="molecule type" value="Genomic_DNA"/>
</dbReference>
<gene>
    <name evidence="2" type="ORF">GCM10010178_92170</name>
</gene>
<accession>A0ABQ2VIC0</accession>
<feature type="region of interest" description="Disordered" evidence="1">
    <location>
        <begin position="1"/>
        <end position="26"/>
    </location>
</feature>
<keyword evidence="3" id="KW-1185">Reference proteome</keyword>
<sequence length="301" mass="31911">MAAKQPPVNGGSGDTSGGSDGGGGWSTDDFGGVNGPIFRDVDALLRYGAMFKALSHKIRSFAHGLAEYSRVAPLKRGVSDETWDTYSPSHFKVGDDIVSVLFKTSDGAESAGEGITALGLAAQRVDENNTNIANHLGKHLKSPGASQAFRPVEQAGPGGLNRLVGKVVKQPDGSSRYVENDESFRPVEQAGPGGLNRLVGKVVKQPDGSSRYVENDESFRPVEQRGPGGMNRLVGRMERQPDGSSRYVVDEPLNPPAQKTFTKSVHPTDLVEFNQGDPIATPQNTVKLPPSTGSDGSDQGR</sequence>
<proteinExistence type="predicted"/>
<feature type="compositionally biased region" description="Gly residues" evidence="1">
    <location>
        <begin position="10"/>
        <end position="25"/>
    </location>
</feature>
<feature type="region of interest" description="Disordered" evidence="1">
    <location>
        <begin position="206"/>
        <end position="301"/>
    </location>
</feature>
<protein>
    <recommendedName>
        <fullName evidence="4">Proteins of 100 residues with WXG</fullName>
    </recommendedName>
</protein>
<evidence type="ECO:0000313" key="2">
    <source>
        <dbReference type="EMBL" id="GGU88089.1"/>
    </source>
</evidence>
<evidence type="ECO:0000256" key="1">
    <source>
        <dbReference type="SAM" id="MobiDB-lite"/>
    </source>
</evidence>